<dbReference type="EMBL" id="CCYD01000322">
    <property type="protein sequence ID" value="CEG38798.1"/>
    <property type="molecule type" value="Genomic_DNA"/>
</dbReference>
<keyword evidence="9" id="KW-1185">Reference proteome</keyword>
<dbReference type="CDD" id="cd22584">
    <property type="entry name" value="Rcat_RBR_unk"/>
    <property type="match status" value="1"/>
</dbReference>
<keyword evidence="3" id="KW-0677">Repeat</keyword>
<dbReference type="PROSITE" id="PS00518">
    <property type="entry name" value="ZF_RING_1"/>
    <property type="match status" value="1"/>
</dbReference>
<evidence type="ECO:0000256" key="1">
    <source>
        <dbReference type="ARBA" id="ARBA00022679"/>
    </source>
</evidence>
<dbReference type="InterPro" id="IPR017907">
    <property type="entry name" value="Znf_RING_CS"/>
</dbReference>
<dbReference type="GO" id="GO:0016740">
    <property type="term" value="F:transferase activity"/>
    <property type="evidence" value="ECO:0007669"/>
    <property type="project" value="UniProtKB-KW"/>
</dbReference>
<keyword evidence="6" id="KW-0862">Zinc</keyword>
<evidence type="ECO:0000256" key="2">
    <source>
        <dbReference type="ARBA" id="ARBA00022723"/>
    </source>
</evidence>
<reference evidence="9" key="1">
    <citation type="submission" date="2014-09" db="EMBL/GenBank/DDBJ databases">
        <authorList>
            <person name="Sharma Rahul"/>
            <person name="Thines Marco"/>
        </authorList>
    </citation>
    <scope>NUCLEOTIDE SEQUENCE [LARGE SCALE GENOMIC DNA]</scope>
</reference>
<evidence type="ECO:0000313" key="9">
    <source>
        <dbReference type="Proteomes" id="UP000054928"/>
    </source>
</evidence>
<dbReference type="Gene3D" id="1.20.120.1750">
    <property type="match status" value="1"/>
</dbReference>
<organism evidence="8 9">
    <name type="scientific">Plasmopara halstedii</name>
    <name type="common">Downy mildew of sunflower</name>
    <dbReference type="NCBI Taxonomy" id="4781"/>
    <lineage>
        <taxon>Eukaryota</taxon>
        <taxon>Sar</taxon>
        <taxon>Stramenopiles</taxon>
        <taxon>Oomycota</taxon>
        <taxon>Peronosporomycetes</taxon>
        <taxon>Peronosporales</taxon>
        <taxon>Peronosporaceae</taxon>
        <taxon>Plasmopara</taxon>
    </lineage>
</organism>
<dbReference type="Proteomes" id="UP000054928">
    <property type="component" value="Unassembled WGS sequence"/>
</dbReference>
<sequence length="254" mass="28812">MDSHLKSVKTMEVLLGQYKDIIYLNSGLLDFVNEIVVDEANIQPSEAYVFDVFLEEIRNAEQIVLDRSVALSIYSEEEYKLFYPADTESVDRNEGSSFASAPDVNRLNAELKPPPSCMCCLSPLKNKSNRRVLSCGHVYCTTCITTRCRMGVSDRSMVPAHCCRREFPTDYVKEALGFQFEIYERFLKDKSWRSLDLQSDHEYANVIREVSGVQCPGCGVGVQKVSGCNHITCLYGHEFCYSCCMKWKTCGCET</sequence>
<dbReference type="InterPro" id="IPR044066">
    <property type="entry name" value="TRIAD_supradom"/>
</dbReference>
<evidence type="ECO:0000256" key="4">
    <source>
        <dbReference type="ARBA" id="ARBA00022771"/>
    </source>
</evidence>
<keyword evidence="5" id="KW-0833">Ubl conjugation pathway</keyword>
<dbReference type="SUPFAM" id="SSF57850">
    <property type="entry name" value="RING/U-box"/>
    <property type="match status" value="2"/>
</dbReference>
<evidence type="ECO:0000256" key="5">
    <source>
        <dbReference type="ARBA" id="ARBA00022786"/>
    </source>
</evidence>
<dbReference type="PROSITE" id="PS51873">
    <property type="entry name" value="TRIAD"/>
    <property type="match status" value="1"/>
</dbReference>
<protein>
    <recommendedName>
        <fullName evidence="7">RING-type domain-containing protein</fullName>
    </recommendedName>
</protein>
<name>A0A0P1ADC6_PLAHL</name>
<dbReference type="InterPro" id="IPR013083">
    <property type="entry name" value="Znf_RING/FYVE/PHD"/>
</dbReference>
<dbReference type="AlphaFoldDB" id="A0A0P1ADC6"/>
<dbReference type="STRING" id="4781.A0A0P1ADC6"/>
<evidence type="ECO:0000256" key="3">
    <source>
        <dbReference type="ARBA" id="ARBA00022737"/>
    </source>
</evidence>
<dbReference type="Gene3D" id="3.30.40.10">
    <property type="entry name" value="Zinc/RING finger domain, C3HC4 (zinc finger)"/>
    <property type="match status" value="1"/>
</dbReference>
<accession>A0A0P1ADC6</accession>
<dbReference type="GO" id="GO:0008270">
    <property type="term" value="F:zinc ion binding"/>
    <property type="evidence" value="ECO:0007669"/>
    <property type="project" value="UniProtKB-KW"/>
</dbReference>
<keyword evidence="1" id="KW-0808">Transferase</keyword>
<evidence type="ECO:0000256" key="6">
    <source>
        <dbReference type="ARBA" id="ARBA00022833"/>
    </source>
</evidence>
<keyword evidence="4" id="KW-0863">Zinc-finger</keyword>
<evidence type="ECO:0000313" key="8">
    <source>
        <dbReference type="EMBL" id="CEG38798.1"/>
    </source>
</evidence>
<dbReference type="OrthoDB" id="202881at2759"/>
<dbReference type="Pfam" id="PF26200">
    <property type="entry name" value="Rcat_RNF216"/>
    <property type="match status" value="1"/>
</dbReference>
<keyword evidence="2" id="KW-0479">Metal-binding</keyword>
<evidence type="ECO:0000259" key="7">
    <source>
        <dbReference type="PROSITE" id="PS51873"/>
    </source>
</evidence>
<dbReference type="GeneID" id="36403906"/>
<proteinExistence type="predicted"/>
<dbReference type="RefSeq" id="XP_024575167.1">
    <property type="nucleotide sequence ID" value="XM_024724274.1"/>
</dbReference>
<dbReference type="OMA" id="TRCRMGV"/>
<feature type="domain" description="RING-type" evidence="7">
    <location>
        <begin position="113"/>
        <end position="254"/>
    </location>
</feature>